<dbReference type="PANTHER" id="PTHR43765:SF2">
    <property type="entry name" value="2-DEHYDROPANTOATE 2-REDUCTASE"/>
    <property type="match status" value="1"/>
</dbReference>
<feature type="domain" description="Ketopantoate reductase C-terminal" evidence="5">
    <location>
        <begin position="228"/>
        <end position="355"/>
    </location>
</feature>
<dbReference type="InterPro" id="IPR008927">
    <property type="entry name" value="6-PGluconate_DH-like_C_sf"/>
</dbReference>
<evidence type="ECO:0000313" key="6">
    <source>
        <dbReference type="EMBL" id="KAK4208693.1"/>
    </source>
</evidence>
<protein>
    <recommendedName>
        <fullName evidence="8">2-dehydropantoate 2-reductase</fullName>
    </recommendedName>
</protein>
<sequence>MREDGQRSTPTWEGSEQIYVMGSDLVGRYIAFLLAGTETIPPIRYLIHRMNLWNAWENCGRQLQIQRITGVEKRNRVKAEFMSMKASPPLPGPLIPNLIITVPPGSVVGALAPIKHRLDHRSTICLVHHGLGAMEAIIEAHFPDQRTRPAFLLGHMTAKVRQFKGHFSATEVEDGRLYLTIPTTRGGSIMRKHPPPERTVRFTNLMSLLMTIPELNASSHPFPDFLKHKLPSLALLSIAEPLAAICEVPYEDLLRHDTTRHLMAIMLSEVCAVVSKMPECRREGSPLSFLSVFLQKKFYKELHNQKKSQPRLDMNIYRAWETDINYLTGYFIHRAEELNIRVPILKAVLQLLKAKRHFAAEDLERVIPFEEPSVQLLDDLAPGQQS</sequence>
<dbReference type="InterPro" id="IPR050838">
    <property type="entry name" value="Ketopantoate_reductase"/>
</dbReference>
<name>A0AAN6XXY2_9PEZI</name>
<dbReference type="Pfam" id="PF08546">
    <property type="entry name" value="ApbA_C"/>
    <property type="match status" value="1"/>
</dbReference>
<feature type="domain" description="Ketopantoate reductase N-terminal" evidence="4">
    <location>
        <begin position="18"/>
        <end position="146"/>
    </location>
</feature>
<dbReference type="GO" id="GO:0005739">
    <property type="term" value="C:mitochondrion"/>
    <property type="evidence" value="ECO:0007669"/>
    <property type="project" value="TreeGrafter"/>
</dbReference>
<dbReference type="GO" id="GO:0050661">
    <property type="term" value="F:NADP binding"/>
    <property type="evidence" value="ECO:0007669"/>
    <property type="project" value="TreeGrafter"/>
</dbReference>
<reference evidence="6" key="2">
    <citation type="submission" date="2023-05" db="EMBL/GenBank/DDBJ databases">
        <authorList>
            <consortium name="Lawrence Berkeley National Laboratory"/>
            <person name="Steindorff A."/>
            <person name="Hensen N."/>
            <person name="Bonometti L."/>
            <person name="Westerberg I."/>
            <person name="Brannstrom I.O."/>
            <person name="Guillou S."/>
            <person name="Cros-Aarteil S."/>
            <person name="Calhoun S."/>
            <person name="Haridas S."/>
            <person name="Kuo A."/>
            <person name="Mondo S."/>
            <person name="Pangilinan J."/>
            <person name="Riley R."/>
            <person name="Labutti K."/>
            <person name="Andreopoulos B."/>
            <person name="Lipzen A."/>
            <person name="Chen C."/>
            <person name="Yanf M."/>
            <person name="Daum C."/>
            <person name="Ng V."/>
            <person name="Clum A."/>
            <person name="Ohm R."/>
            <person name="Martin F."/>
            <person name="Silar P."/>
            <person name="Natvig D."/>
            <person name="Lalanne C."/>
            <person name="Gautier V."/>
            <person name="Ament-Velasquez S.L."/>
            <person name="Kruys A."/>
            <person name="Hutchinson M.I."/>
            <person name="Powell A.J."/>
            <person name="Barry K."/>
            <person name="Miller A.N."/>
            <person name="Grigoriev I.V."/>
            <person name="Debuchy R."/>
            <person name="Gladieux P."/>
            <person name="Thoren M.H."/>
            <person name="Johannesson H."/>
        </authorList>
    </citation>
    <scope>NUCLEOTIDE SEQUENCE</scope>
    <source>
        <strain evidence="6">PSN293</strain>
    </source>
</reference>
<dbReference type="PANTHER" id="PTHR43765">
    <property type="entry name" value="2-DEHYDROPANTOATE 2-REDUCTASE-RELATED"/>
    <property type="match status" value="1"/>
</dbReference>
<organism evidence="6 7">
    <name type="scientific">Rhypophila decipiens</name>
    <dbReference type="NCBI Taxonomy" id="261697"/>
    <lineage>
        <taxon>Eukaryota</taxon>
        <taxon>Fungi</taxon>
        <taxon>Dikarya</taxon>
        <taxon>Ascomycota</taxon>
        <taxon>Pezizomycotina</taxon>
        <taxon>Sordariomycetes</taxon>
        <taxon>Sordariomycetidae</taxon>
        <taxon>Sordariales</taxon>
        <taxon>Naviculisporaceae</taxon>
        <taxon>Rhypophila</taxon>
    </lineage>
</organism>
<accession>A0AAN6XXY2</accession>
<keyword evidence="3" id="KW-0560">Oxidoreductase</keyword>
<keyword evidence="7" id="KW-1185">Reference proteome</keyword>
<dbReference type="InterPro" id="IPR013328">
    <property type="entry name" value="6PGD_dom2"/>
</dbReference>
<evidence type="ECO:0000313" key="7">
    <source>
        <dbReference type="Proteomes" id="UP001301769"/>
    </source>
</evidence>
<dbReference type="InterPro" id="IPR013752">
    <property type="entry name" value="KPA_reductase"/>
</dbReference>
<dbReference type="Gene3D" id="1.10.1040.10">
    <property type="entry name" value="N-(1-d-carboxylethyl)-l-norvaline Dehydrogenase, domain 2"/>
    <property type="match status" value="1"/>
</dbReference>
<comment type="similarity">
    <text evidence="1">Belongs to the ketopantoate reductase family.</text>
</comment>
<evidence type="ECO:0000259" key="5">
    <source>
        <dbReference type="Pfam" id="PF08546"/>
    </source>
</evidence>
<reference evidence="6" key="1">
    <citation type="journal article" date="2023" name="Mol. Phylogenet. Evol.">
        <title>Genome-scale phylogeny and comparative genomics of the fungal order Sordariales.</title>
        <authorList>
            <person name="Hensen N."/>
            <person name="Bonometti L."/>
            <person name="Westerberg I."/>
            <person name="Brannstrom I.O."/>
            <person name="Guillou S."/>
            <person name="Cros-Aarteil S."/>
            <person name="Calhoun S."/>
            <person name="Haridas S."/>
            <person name="Kuo A."/>
            <person name="Mondo S."/>
            <person name="Pangilinan J."/>
            <person name="Riley R."/>
            <person name="LaButti K."/>
            <person name="Andreopoulos B."/>
            <person name="Lipzen A."/>
            <person name="Chen C."/>
            <person name="Yan M."/>
            <person name="Daum C."/>
            <person name="Ng V."/>
            <person name="Clum A."/>
            <person name="Steindorff A."/>
            <person name="Ohm R.A."/>
            <person name="Martin F."/>
            <person name="Silar P."/>
            <person name="Natvig D.O."/>
            <person name="Lalanne C."/>
            <person name="Gautier V."/>
            <person name="Ament-Velasquez S.L."/>
            <person name="Kruys A."/>
            <person name="Hutchinson M.I."/>
            <person name="Powell A.J."/>
            <person name="Barry K."/>
            <person name="Miller A.N."/>
            <person name="Grigoriev I.V."/>
            <person name="Debuchy R."/>
            <person name="Gladieux P."/>
            <person name="Hiltunen Thoren M."/>
            <person name="Johannesson H."/>
        </authorList>
    </citation>
    <scope>NUCLEOTIDE SEQUENCE</scope>
    <source>
        <strain evidence="6">PSN293</strain>
    </source>
</reference>
<evidence type="ECO:0008006" key="8">
    <source>
        <dbReference type="Google" id="ProtNLM"/>
    </source>
</evidence>
<gene>
    <name evidence="6" type="ORF">QBC37DRAFT_296179</name>
</gene>
<dbReference type="Pfam" id="PF02558">
    <property type="entry name" value="ApbA"/>
    <property type="match status" value="1"/>
</dbReference>
<keyword evidence="2" id="KW-0521">NADP</keyword>
<dbReference type="AlphaFoldDB" id="A0AAN6XXY2"/>
<dbReference type="SUPFAM" id="SSF48179">
    <property type="entry name" value="6-phosphogluconate dehydrogenase C-terminal domain-like"/>
    <property type="match status" value="1"/>
</dbReference>
<evidence type="ECO:0000256" key="3">
    <source>
        <dbReference type="ARBA" id="ARBA00023002"/>
    </source>
</evidence>
<evidence type="ECO:0000259" key="4">
    <source>
        <dbReference type="Pfam" id="PF02558"/>
    </source>
</evidence>
<comment type="caution">
    <text evidence="6">The sequence shown here is derived from an EMBL/GenBank/DDBJ whole genome shotgun (WGS) entry which is preliminary data.</text>
</comment>
<evidence type="ECO:0000256" key="2">
    <source>
        <dbReference type="ARBA" id="ARBA00022857"/>
    </source>
</evidence>
<evidence type="ECO:0000256" key="1">
    <source>
        <dbReference type="ARBA" id="ARBA00007870"/>
    </source>
</evidence>
<dbReference type="Proteomes" id="UP001301769">
    <property type="component" value="Unassembled WGS sequence"/>
</dbReference>
<dbReference type="InterPro" id="IPR013332">
    <property type="entry name" value="KPR_N"/>
</dbReference>
<dbReference type="GO" id="GO:0008677">
    <property type="term" value="F:2-dehydropantoate 2-reductase activity"/>
    <property type="evidence" value="ECO:0007669"/>
    <property type="project" value="TreeGrafter"/>
</dbReference>
<dbReference type="EMBL" id="MU858233">
    <property type="protein sequence ID" value="KAK4208693.1"/>
    <property type="molecule type" value="Genomic_DNA"/>
</dbReference>
<proteinExistence type="inferred from homology"/>